<dbReference type="Proteomes" id="UP001177021">
    <property type="component" value="Unassembled WGS sequence"/>
</dbReference>
<dbReference type="EMBL" id="CASHSV030000013">
    <property type="protein sequence ID" value="CAJ2636792.1"/>
    <property type="molecule type" value="Genomic_DNA"/>
</dbReference>
<organism evidence="1 2">
    <name type="scientific">Trifolium pratense</name>
    <name type="common">Red clover</name>
    <dbReference type="NCBI Taxonomy" id="57577"/>
    <lineage>
        <taxon>Eukaryota</taxon>
        <taxon>Viridiplantae</taxon>
        <taxon>Streptophyta</taxon>
        <taxon>Embryophyta</taxon>
        <taxon>Tracheophyta</taxon>
        <taxon>Spermatophyta</taxon>
        <taxon>Magnoliopsida</taxon>
        <taxon>eudicotyledons</taxon>
        <taxon>Gunneridae</taxon>
        <taxon>Pentapetalae</taxon>
        <taxon>rosids</taxon>
        <taxon>fabids</taxon>
        <taxon>Fabales</taxon>
        <taxon>Fabaceae</taxon>
        <taxon>Papilionoideae</taxon>
        <taxon>50 kb inversion clade</taxon>
        <taxon>NPAAA clade</taxon>
        <taxon>Hologalegina</taxon>
        <taxon>IRL clade</taxon>
        <taxon>Trifolieae</taxon>
        <taxon>Trifolium</taxon>
    </lineage>
</organism>
<sequence>MALFKKFIIVFGIVFTLLLYISSNPALASRQLYQLSEEENGCNTASQTEIEGCSESSQSTVETTEGLKDPPSEATPCKGGC</sequence>
<protein>
    <submittedName>
        <fullName evidence="1">Uncharacterized protein</fullName>
    </submittedName>
</protein>
<name>A0ACB0IYU5_TRIPR</name>
<proteinExistence type="predicted"/>
<comment type="caution">
    <text evidence="1">The sequence shown here is derived from an EMBL/GenBank/DDBJ whole genome shotgun (WGS) entry which is preliminary data.</text>
</comment>
<evidence type="ECO:0000313" key="1">
    <source>
        <dbReference type="EMBL" id="CAJ2636792.1"/>
    </source>
</evidence>
<gene>
    <name evidence="1" type="ORF">MILVUS5_LOCUS7246</name>
</gene>
<reference evidence="1" key="1">
    <citation type="submission" date="2023-10" db="EMBL/GenBank/DDBJ databases">
        <authorList>
            <person name="Rodriguez Cubillos JULIANA M."/>
            <person name="De Vega J."/>
        </authorList>
    </citation>
    <scope>NUCLEOTIDE SEQUENCE</scope>
</reference>
<keyword evidence="2" id="KW-1185">Reference proteome</keyword>
<accession>A0ACB0IYU5</accession>
<evidence type="ECO:0000313" key="2">
    <source>
        <dbReference type="Proteomes" id="UP001177021"/>
    </source>
</evidence>